<evidence type="ECO:0000256" key="2">
    <source>
        <dbReference type="ARBA" id="ARBA00011245"/>
    </source>
</evidence>
<dbReference type="EMBL" id="CZVV01000052">
    <property type="protein sequence ID" value="CUT01489.1"/>
    <property type="molecule type" value="Genomic_DNA"/>
</dbReference>
<organism evidence="15 16">
    <name type="scientific">Kryptobacter tengchongensis</name>
    <dbReference type="NCBI Taxonomy" id="1643429"/>
    <lineage>
        <taxon>Bacteria</taxon>
        <taxon>Pseudomonadati</taxon>
        <taxon>Candidatus Kryptoniota</taxon>
        <taxon>Candidatus Kryptobacter</taxon>
    </lineage>
</organism>
<evidence type="ECO:0000256" key="9">
    <source>
        <dbReference type="ARBA" id="ARBA00032824"/>
    </source>
</evidence>
<evidence type="ECO:0000256" key="12">
    <source>
        <dbReference type="ARBA" id="ARBA00049091"/>
    </source>
</evidence>
<dbReference type="GO" id="GO:0005737">
    <property type="term" value="C:cytoplasm"/>
    <property type="evidence" value="ECO:0007669"/>
    <property type="project" value="TreeGrafter"/>
</dbReference>
<keyword evidence="7" id="KW-1015">Disulfide bond</keyword>
<dbReference type="SUPFAM" id="SSF52833">
    <property type="entry name" value="Thioredoxin-like"/>
    <property type="match status" value="1"/>
</dbReference>
<evidence type="ECO:0000256" key="8">
    <source>
        <dbReference type="ARBA" id="ARBA00023284"/>
    </source>
</evidence>
<dbReference type="CDD" id="cd03017">
    <property type="entry name" value="PRX_BCP"/>
    <property type="match status" value="1"/>
</dbReference>
<reference evidence="15 16" key="1">
    <citation type="submission" date="2015-11" db="EMBL/GenBank/DDBJ databases">
        <authorList>
            <person name="Varghese N."/>
        </authorList>
    </citation>
    <scope>NUCLEOTIDE SEQUENCE [LARGE SCALE GENOMIC DNA]</scope>
    <source>
        <strain evidence="15 16">JGI-25</strain>
    </source>
</reference>
<dbReference type="InterPro" id="IPR024706">
    <property type="entry name" value="Peroxiredoxin_AhpC-typ"/>
</dbReference>
<evidence type="ECO:0000256" key="1">
    <source>
        <dbReference type="ARBA" id="ARBA00003330"/>
    </source>
</evidence>
<dbReference type="GO" id="GO:0045454">
    <property type="term" value="P:cell redox homeostasis"/>
    <property type="evidence" value="ECO:0007669"/>
    <property type="project" value="TreeGrafter"/>
</dbReference>
<proteinExistence type="inferred from homology"/>
<comment type="caution">
    <text evidence="15">The sequence shown here is derived from an EMBL/GenBank/DDBJ whole genome shotgun (WGS) entry which is preliminary data.</text>
</comment>
<dbReference type="GO" id="GO:0008379">
    <property type="term" value="F:thioredoxin peroxidase activity"/>
    <property type="evidence" value="ECO:0007669"/>
    <property type="project" value="TreeGrafter"/>
</dbReference>
<evidence type="ECO:0000256" key="6">
    <source>
        <dbReference type="ARBA" id="ARBA00023002"/>
    </source>
</evidence>
<dbReference type="Gene3D" id="3.40.30.10">
    <property type="entry name" value="Glutaredoxin"/>
    <property type="match status" value="1"/>
</dbReference>
<dbReference type="InterPro" id="IPR036249">
    <property type="entry name" value="Thioredoxin-like_sf"/>
</dbReference>
<gene>
    <name evidence="15" type="ORF">JGI25_00899</name>
</gene>
<dbReference type="InterPro" id="IPR013766">
    <property type="entry name" value="Thioredoxin_domain"/>
</dbReference>
<dbReference type="InterPro" id="IPR000866">
    <property type="entry name" value="AhpC/TSA"/>
</dbReference>
<dbReference type="PANTHER" id="PTHR42801:SF4">
    <property type="entry name" value="AHPC_TSA FAMILY PROTEIN"/>
    <property type="match status" value="1"/>
</dbReference>
<dbReference type="EC" id="1.11.1.24" evidence="3"/>
<evidence type="ECO:0000313" key="16">
    <source>
        <dbReference type="Proteomes" id="UP000243105"/>
    </source>
</evidence>
<protein>
    <recommendedName>
        <fullName evidence="3">thioredoxin-dependent peroxiredoxin</fullName>
        <ecNumber evidence="3">1.11.1.24</ecNumber>
    </recommendedName>
    <alternativeName>
        <fullName evidence="9">Thioredoxin peroxidase</fullName>
    </alternativeName>
    <alternativeName>
        <fullName evidence="11">Thioredoxin-dependent peroxiredoxin Bcp</fullName>
    </alternativeName>
</protein>
<evidence type="ECO:0000256" key="13">
    <source>
        <dbReference type="PIRSR" id="PIRSR000239-1"/>
    </source>
</evidence>
<evidence type="ECO:0000256" key="3">
    <source>
        <dbReference type="ARBA" id="ARBA00013017"/>
    </source>
</evidence>
<dbReference type="PROSITE" id="PS51352">
    <property type="entry name" value="THIOREDOXIN_2"/>
    <property type="match status" value="1"/>
</dbReference>
<comment type="catalytic activity">
    <reaction evidence="12">
        <text>a hydroperoxide + [thioredoxin]-dithiol = an alcohol + [thioredoxin]-disulfide + H2O</text>
        <dbReference type="Rhea" id="RHEA:62620"/>
        <dbReference type="Rhea" id="RHEA-COMP:10698"/>
        <dbReference type="Rhea" id="RHEA-COMP:10700"/>
        <dbReference type="ChEBI" id="CHEBI:15377"/>
        <dbReference type="ChEBI" id="CHEBI:29950"/>
        <dbReference type="ChEBI" id="CHEBI:30879"/>
        <dbReference type="ChEBI" id="CHEBI:35924"/>
        <dbReference type="ChEBI" id="CHEBI:50058"/>
        <dbReference type="EC" id="1.11.1.24"/>
    </reaction>
</comment>
<evidence type="ECO:0000313" key="15">
    <source>
        <dbReference type="EMBL" id="CUT01489.1"/>
    </source>
</evidence>
<evidence type="ECO:0000256" key="7">
    <source>
        <dbReference type="ARBA" id="ARBA00023157"/>
    </source>
</evidence>
<feature type="domain" description="Thioredoxin" evidence="14">
    <location>
        <begin position="2"/>
        <end position="148"/>
    </location>
</feature>
<keyword evidence="8" id="KW-0676">Redox-active center</keyword>
<evidence type="ECO:0000256" key="5">
    <source>
        <dbReference type="ARBA" id="ARBA00022862"/>
    </source>
</evidence>
<dbReference type="Pfam" id="PF00578">
    <property type="entry name" value="AhpC-TSA"/>
    <property type="match status" value="1"/>
</dbReference>
<sequence length="150" mass="17133">MLKEGDKIPNFTARCTDGTVLNSEEFKGKWTILFFYPKAFTPGCTKEVCNLRDGFEILSKFDVNVYGISKDNLETQMKFKKRYGLPYELIADQDGKIIKSFGVSGLFGFAKRVTFIVDPEGKIAKIIDKVRVSEHYAQIVEFLENILNQK</sequence>
<dbReference type="GO" id="GO:0034599">
    <property type="term" value="P:cellular response to oxidative stress"/>
    <property type="evidence" value="ECO:0007669"/>
    <property type="project" value="TreeGrafter"/>
</dbReference>
<dbReference type="RefSeq" id="WP_072263893.1">
    <property type="nucleotide sequence ID" value="NZ_CZVV01000052.1"/>
</dbReference>
<keyword evidence="5" id="KW-0049">Antioxidant</keyword>
<evidence type="ECO:0000256" key="10">
    <source>
        <dbReference type="ARBA" id="ARBA00038489"/>
    </source>
</evidence>
<keyword evidence="4" id="KW-0575">Peroxidase</keyword>
<comment type="function">
    <text evidence="1">Thiol-specific peroxidase that catalyzes the reduction of hydrogen peroxide and organic hydroperoxides to water and alcohols, respectively. Plays a role in cell protection against oxidative stress by detoxifying peroxides and as sensor of hydrogen peroxide-mediated signaling events.</text>
</comment>
<dbReference type="AlphaFoldDB" id="A0A916LJG4"/>
<dbReference type="PANTHER" id="PTHR42801">
    <property type="entry name" value="THIOREDOXIN-DEPENDENT PEROXIDE REDUCTASE"/>
    <property type="match status" value="1"/>
</dbReference>
<evidence type="ECO:0000256" key="4">
    <source>
        <dbReference type="ARBA" id="ARBA00022559"/>
    </source>
</evidence>
<keyword evidence="6" id="KW-0560">Oxidoreductase</keyword>
<dbReference type="PIRSF" id="PIRSF000239">
    <property type="entry name" value="AHPC"/>
    <property type="match status" value="1"/>
</dbReference>
<dbReference type="Proteomes" id="UP000243105">
    <property type="component" value="Unassembled WGS sequence"/>
</dbReference>
<dbReference type="InterPro" id="IPR050924">
    <property type="entry name" value="Peroxiredoxin_BCP/PrxQ"/>
</dbReference>
<comment type="subunit">
    <text evidence="2">Monomer.</text>
</comment>
<accession>A0A916LJG4</accession>
<feature type="active site" description="Cysteine sulfenic acid (-SOH) intermediate; for peroxidase activity" evidence="13">
    <location>
        <position position="44"/>
    </location>
</feature>
<name>A0A916LJG4_KRYT1</name>
<dbReference type="FunFam" id="3.40.30.10:FF:000007">
    <property type="entry name" value="Thioredoxin-dependent thiol peroxidase"/>
    <property type="match status" value="1"/>
</dbReference>
<evidence type="ECO:0000259" key="14">
    <source>
        <dbReference type="PROSITE" id="PS51352"/>
    </source>
</evidence>
<evidence type="ECO:0000256" key="11">
    <source>
        <dbReference type="ARBA" id="ARBA00042639"/>
    </source>
</evidence>
<comment type="similarity">
    <text evidence="10">Belongs to the peroxiredoxin family. BCP/PrxQ subfamily.</text>
</comment>